<gene>
    <name evidence="1" type="ORF">AN396_07180</name>
</gene>
<evidence type="ECO:0000313" key="2">
    <source>
        <dbReference type="Proteomes" id="UP000188605"/>
    </source>
</evidence>
<reference evidence="1" key="1">
    <citation type="submission" date="2016-08" db="EMBL/GenBank/DDBJ databases">
        <authorList>
            <person name="Ngugi D.K."/>
            <person name="Miyake S."/>
            <person name="Stingl U."/>
        </authorList>
    </citation>
    <scope>NUCLEOTIDE SEQUENCE</scope>
    <source>
        <strain evidence="1">SCG-B11WGA-EpuloA1</strain>
    </source>
</reference>
<dbReference type="EMBL" id="LJDB01000060">
    <property type="protein sequence ID" value="ONI39828.1"/>
    <property type="molecule type" value="Genomic_DNA"/>
</dbReference>
<comment type="caution">
    <text evidence="1">The sequence shown here is derived from an EMBL/GenBank/DDBJ whole genome shotgun (WGS) entry which is preliminary data.</text>
</comment>
<dbReference type="Proteomes" id="UP000188605">
    <property type="component" value="Unassembled WGS sequence"/>
</dbReference>
<accession>A0ACC8XBE8</accession>
<keyword evidence="2" id="KW-1185">Reference proteome</keyword>
<sequence length="115" mass="13566">MQELMSSIYMAIGLSLLLYSIDTKEEVKHHFTHTQMRVKDNFDKNTYLFTKNIFNFTQIIIFCGASFLAQYHYIHPSNLAPLWLVDLIVYQLVQAHLDEMVEPIITDKSYSNTWE</sequence>
<protein>
    <submittedName>
        <fullName evidence="1">Uncharacterized protein</fullName>
    </submittedName>
</protein>
<name>A0ACC8XBE8_9FIRM</name>
<proteinExistence type="predicted"/>
<evidence type="ECO:0000313" key="1">
    <source>
        <dbReference type="EMBL" id="ONI39828.1"/>
    </source>
</evidence>
<organism evidence="1 2">
    <name type="scientific">Candidatus Epulonipiscium fishelsonii</name>
    <dbReference type="NCBI Taxonomy" id="77094"/>
    <lineage>
        <taxon>Bacteria</taxon>
        <taxon>Bacillati</taxon>
        <taxon>Bacillota</taxon>
        <taxon>Clostridia</taxon>
        <taxon>Lachnospirales</taxon>
        <taxon>Lachnospiraceae</taxon>
        <taxon>Candidatus Epulonipiscium</taxon>
    </lineage>
</organism>